<keyword evidence="1" id="KW-0677">Repeat</keyword>
<dbReference type="PANTHER" id="PTHR24104">
    <property type="entry name" value="E3 UBIQUITIN-PROTEIN LIGASE NHLRC1-RELATED"/>
    <property type="match status" value="1"/>
</dbReference>
<dbReference type="InterPro" id="IPR001258">
    <property type="entry name" value="NHL_repeat"/>
</dbReference>
<dbReference type="EMBL" id="MLJW01006715">
    <property type="protein sequence ID" value="OIQ66279.1"/>
    <property type="molecule type" value="Genomic_DNA"/>
</dbReference>
<protein>
    <submittedName>
        <fullName evidence="2">NHL repeat protein</fullName>
    </submittedName>
</protein>
<reference evidence="2" key="1">
    <citation type="submission" date="2016-10" db="EMBL/GenBank/DDBJ databases">
        <title>Sequence of Gallionella enrichment culture.</title>
        <authorList>
            <person name="Poehlein A."/>
            <person name="Muehling M."/>
            <person name="Daniel R."/>
        </authorList>
    </citation>
    <scope>NUCLEOTIDE SEQUENCE</scope>
</reference>
<name>A0A1J5PEP1_9ZZZZ</name>
<dbReference type="InterPro" id="IPR011042">
    <property type="entry name" value="6-blade_b-propeller_TolB-like"/>
</dbReference>
<evidence type="ECO:0000256" key="1">
    <source>
        <dbReference type="ARBA" id="ARBA00022737"/>
    </source>
</evidence>
<gene>
    <name evidence="2" type="ORF">GALL_521550</name>
</gene>
<comment type="caution">
    <text evidence="2">The sequence shown here is derived from an EMBL/GenBank/DDBJ whole genome shotgun (WGS) entry which is preliminary data.</text>
</comment>
<proteinExistence type="predicted"/>
<sequence>MTDASLQRPTGVAVDKTRGKVYVADTGHTDENDHTIKVFDLQGKFLGKVGKGKGNQEGAFLFPTFLTVDPRGHLFVSDTLNSRIQEFDADGKFVQAIGKRGTAWGQFDKPKGVGVDSFGNVYAVDSGWSNVQIFNAKGQILLFFGGRGTYPGLMQNPGVLTIDKQNRIYVGDVMNHRVNMYQLVNTTAADSVVKDVPAAKAAPAKPASSAPAQ</sequence>
<dbReference type="PROSITE" id="PS51125">
    <property type="entry name" value="NHL"/>
    <property type="match status" value="3"/>
</dbReference>
<dbReference type="PANTHER" id="PTHR24104:SF25">
    <property type="entry name" value="PROTEIN LIN-41"/>
    <property type="match status" value="1"/>
</dbReference>
<organism evidence="2">
    <name type="scientific">mine drainage metagenome</name>
    <dbReference type="NCBI Taxonomy" id="410659"/>
    <lineage>
        <taxon>unclassified sequences</taxon>
        <taxon>metagenomes</taxon>
        <taxon>ecological metagenomes</taxon>
    </lineage>
</organism>
<evidence type="ECO:0000313" key="2">
    <source>
        <dbReference type="EMBL" id="OIQ66279.1"/>
    </source>
</evidence>
<dbReference type="Pfam" id="PF01436">
    <property type="entry name" value="NHL"/>
    <property type="match status" value="2"/>
</dbReference>
<dbReference type="InterPro" id="IPR050952">
    <property type="entry name" value="TRIM-NHL_E3_ligases"/>
</dbReference>
<dbReference type="SUPFAM" id="SSF101898">
    <property type="entry name" value="NHL repeat"/>
    <property type="match status" value="1"/>
</dbReference>
<dbReference type="GO" id="GO:0008270">
    <property type="term" value="F:zinc ion binding"/>
    <property type="evidence" value="ECO:0007669"/>
    <property type="project" value="UniProtKB-KW"/>
</dbReference>
<accession>A0A1J5PEP1</accession>
<dbReference type="AlphaFoldDB" id="A0A1J5PEP1"/>
<dbReference type="Gene3D" id="2.120.10.30">
    <property type="entry name" value="TolB, C-terminal domain"/>
    <property type="match status" value="2"/>
</dbReference>